<comment type="caution">
    <text evidence="2">The sequence shown here is derived from an EMBL/GenBank/DDBJ whole genome shotgun (WGS) entry which is preliminary data.</text>
</comment>
<feature type="region of interest" description="Disordered" evidence="1">
    <location>
        <begin position="222"/>
        <end position="252"/>
    </location>
</feature>
<evidence type="ECO:0000313" key="3">
    <source>
        <dbReference type="Proteomes" id="UP000239649"/>
    </source>
</evidence>
<keyword evidence="3" id="KW-1185">Reference proteome</keyword>
<accession>A0A2P6VCR9</accession>
<feature type="region of interest" description="Disordered" evidence="1">
    <location>
        <begin position="1"/>
        <end position="51"/>
    </location>
</feature>
<gene>
    <name evidence="2" type="ORF">C2E20_4797</name>
</gene>
<dbReference type="OrthoDB" id="426882at2759"/>
<feature type="compositionally biased region" description="Low complexity" evidence="1">
    <location>
        <begin position="32"/>
        <end position="41"/>
    </location>
</feature>
<dbReference type="Proteomes" id="UP000239649">
    <property type="component" value="Unassembled WGS sequence"/>
</dbReference>
<dbReference type="GO" id="GO:0008168">
    <property type="term" value="F:methyltransferase activity"/>
    <property type="evidence" value="ECO:0007669"/>
    <property type="project" value="UniProtKB-KW"/>
</dbReference>
<protein>
    <submittedName>
        <fullName evidence="2">Vanillate O-demethylase oxygenase subunit</fullName>
    </submittedName>
</protein>
<sequence>MITASSRLTAPSGALARGGAKRPSPALPPRAPRSLRLPQAARGREPQVRVEAQDPVESPFLEPFLRSLFLGLGAAVVLESAHETLQFLDAAGTHAGDVRQALAALPPPLWAADHATAIACWVGFYLLEAAAIATVLKTYAGDQSAAMPAIRRLVTLPKKMLPLRLQLFKGLFGAGVVPATAATASVAAAPAPAAAKPAGSAGPLSPAVSAFLDSTDSDGATAVLPKTQYPRTLPLPPAAKKAPVGQGLELPK</sequence>
<proteinExistence type="predicted"/>
<dbReference type="GO" id="GO:0032259">
    <property type="term" value="P:methylation"/>
    <property type="evidence" value="ECO:0007669"/>
    <property type="project" value="UniProtKB-KW"/>
</dbReference>
<evidence type="ECO:0000313" key="2">
    <source>
        <dbReference type="EMBL" id="PSC71893.1"/>
    </source>
</evidence>
<name>A0A2P6VCR9_9CHLO</name>
<dbReference type="EMBL" id="LHPF02000012">
    <property type="protein sequence ID" value="PSC71893.1"/>
    <property type="molecule type" value="Genomic_DNA"/>
</dbReference>
<organism evidence="2 3">
    <name type="scientific">Micractinium conductrix</name>
    <dbReference type="NCBI Taxonomy" id="554055"/>
    <lineage>
        <taxon>Eukaryota</taxon>
        <taxon>Viridiplantae</taxon>
        <taxon>Chlorophyta</taxon>
        <taxon>core chlorophytes</taxon>
        <taxon>Trebouxiophyceae</taxon>
        <taxon>Chlorellales</taxon>
        <taxon>Chlorellaceae</taxon>
        <taxon>Chlorella clade</taxon>
        <taxon>Micractinium</taxon>
    </lineage>
</organism>
<reference evidence="2 3" key="1">
    <citation type="journal article" date="2018" name="Plant J.">
        <title>Genome sequences of Chlorella sorokiniana UTEX 1602 and Micractinium conductrix SAG 241.80: implications to maltose excretion by a green alga.</title>
        <authorList>
            <person name="Arriola M.B."/>
            <person name="Velmurugan N."/>
            <person name="Zhang Y."/>
            <person name="Plunkett M.H."/>
            <person name="Hondzo H."/>
            <person name="Barney B.M."/>
        </authorList>
    </citation>
    <scope>NUCLEOTIDE SEQUENCE [LARGE SCALE GENOMIC DNA]</scope>
    <source>
        <strain evidence="2 3">SAG 241.80</strain>
    </source>
</reference>
<dbReference type="AlphaFoldDB" id="A0A2P6VCR9"/>
<feature type="compositionally biased region" description="Basic and acidic residues" evidence="1">
    <location>
        <begin position="42"/>
        <end position="51"/>
    </location>
</feature>
<evidence type="ECO:0000256" key="1">
    <source>
        <dbReference type="SAM" id="MobiDB-lite"/>
    </source>
</evidence>